<feature type="compositionally biased region" description="Basic residues" evidence="3">
    <location>
        <begin position="161"/>
        <end position="170"/>
    </location>
</feature>
<dbReference type="AlphaFoldDB" id="A0A6J1LQN5"/>
<evidence type="ECO:0000256" key="2">
    <source>
        <dbReference type="ARBA" id="ARBA00023242"/>
    </source>
</evidence>
<dbReference type="CDD" id="cd01763">
    <property type="entry name" value="Ubl_SUMO_like"/>
    <property type="match status" value="1"/>
</dbReference>
<dbReference type="Proteomes" id="UP000504633">
    <property type="component" value="Unplaced"/>
</dbReference>
<evidence type="ECO:0000313" key="5">
    <source>
        <dbReference type="Proteomes" id="UP000504633"/>
    </source>
</evidence>
<gene>
    <name evidence="6" type="primary">LOC111598258</name>
</gene>
<feature type="region of interest" description="Disordered" evidence="3">
    <location>
        <begin position="161"/>
        <end position="192"/>
    </location>
</feature>
<dbReference type="GO" id="GO:0005634">
    <property type="term" value="C:nucleus"/>
    <property type="evidence" value="ECO:0007669"/>
    <property type="project" value="UniProtKB-SubCell"/>
</dbReference>
<proteinExistence type="predicted"/>
<dbReference type="Pfam" id="PF11976">
    <property type="entry name" value="Rad60-SLD"/>
    <property type="match status" value="1"/>
</dbReference>
<evidence type="ECO:0000313" key="6">
    <source>
        <dbReference type="RefSeq" id="XP_023169199.2"/>
    </source>
</evidence>
<feature type="compositionally biased region" description="Basic residues" evidence="3">
    <location>
        <begin position="54"/>
        <end position="63"/>
    </location>
</feature>
<dbReference type="OMA" id="AHMFKEV"/>
<dbReference type="InterPro" id="IPR022617">
    <property type="entry name" value="Rad60/SUMO-like_dom"/>
</dbReference>
<dbReference type="PANTHER" id="PTHR47187:SF1">
    <property type="entry name" value="NFATC2-INTERACTING PROTEIN"/>
    <property type="match status" value="1"/>
</dbReference>
<dbReference type="GeneID" id="111598258"/>
<sequence>MSDDDCDIFNMPVKRLNVVPQKHCTEDLDSKQIDYDFIKKPTTKSIKQTAQIKPKSKAKSGNRKKQEKDEEKLINNNTQEVTSPTLGEAQAPISRADLSPVSQLIYEMEQKQERIKTKEMEALPVARRTRSSIGKRQPTPEKINELEVPAPAVIAVVPARANKRSGRGRKATAQTAETSSSTAPRNMVEPTKRNRRQAAEIAAYSRVVDSIDLVSAVAPRVEGFINLDSDEENETSPAEPEKATLSYDDDNPIIEINLNWLGEMQVYKLRQHQKFSHMFKEVSKRNGVPVDDVVINMDDLFLNAVDSPQSVGLKGFHILSGRALKSHKNQHKEDVNLMAKPRKFQLKIQNDKWKQPLIIPMKKTETFKMLYIKCAEEMECDVKDFKLFFDGDLLEPDDTPKNQDMEGNEIIDYRSK</sequence>
<evidence type="ECO:0000259" key="4">
    <source>
        <dbReference type="Pfam" id="PF11976"/>
    </source>
</evidence>
<protein>
    <submittedName>
        <fullName evidence="6">Uncharacterized protein CG4449</fullName>
    </submittedName>
</protein>
<feature type="compositionally biased region" description="Low complexity" evidence="3">
    <location>
        <begin position="171"/>
        <end position="183"/>
    </location>
</feature>
<keyword evidence="2" id="KW-0539">Nucleus</keyword>
<dbReference type="InterPro" id="IPR052324">
    <property type="entry name" value="NFATC2-Int_DNA_Repair"/>
</dbReference>
<dbReference type="GO" id="GO:0045944">
    <property type="term" value="P:positive regulation of transcription by RNA polymerase II"/>
    <property type="evidence" value="ECO:0007669"/>
    <property type="project" value="TreeGrafter"/>
</dbReference>
<dbReference type="InterPro" id="IPR029071">
    <property type="entry name" value="Ubiquitin-like_domsf"/>
</dbReference>
<reference evidence="6" key="1">
    <citation type="submission" date="2025-08" db="UniProtKB">
        <authorList>
            <consortium name="RefSeq"/>
        </authorList>
    </citation>
    <scope>IDENTIFICATION</scope>
    <source>
        <strain evidence="6">15085-1641.00</strain>
        <tissue evidence="6">Whole body</tissue>
    </source>
</reference>
<organism evidence="5 6">
    <name type="scientific">Drosophila hydei</name>
    <name type="common">Fruit fly</name>
    <dbReference type="NCBI Taxonomy" id="7224"/>
    <lineage>
        <taxon>Eukaryota</taxon>
        <taxon>Metazoa</taxon>
        <taxon>Ecdysozoa</taxon>
        <taxon>Arthropoda</taxon>
        <taxon>Hexapoda</taxon>
        <taxon>Insecta</taxon>
        <taxon>Pterygota</taxon>
        <taxon>Neoptera</taxon>
        <taxon>Endopterygota</taxon>
        <taxon>Diptera</taxon>
        <taxon>Brachycera</taxon>
        <taxon>Muscomorpha</taxon>
        <taxon>Ephydroidea</taxon>
        <taxon>Drosophilidae</taxon>
        <taxon>Drosophila</taxon>
    </lineage>
</organism>
<dbReference type="Gene3D" id="3.10.20.90">
    <property type="entry name" value="Phosphatidylinositol 3-kinase Catalytic Subunit, Chain A, domain 1"/>
    <property type="match status" value="2"/>
</dbReference>
<evidence type="ECO:0000256" key="1">
    <source>
        <dbReference type="ARBA" id="ARBA00004123"/>
    </source>
</evidence>
<accession>A0A6J1LQN5</accession>
<dbReference type="RefSeq" id="XP_023169199.2">
    <property type="nucleotide sequence ID" value="XM_023313431.2"/>
</dbReference>
<dbReference type="SUPFAM" id="SSF54236">
    <property type="entry name" value="Ubiquitin-like"/>
    <property type="match status" value="1"/>
</dbReference>
<dbReference type="KEGG" id="dhe:111598258"/>
<feature type="region of interest" description="Disordered" evidence="3">
    <location>
        <begin position="227"/>
        <end position="246"/>
    </location>
</feature>
<dbReference type="CTD" id="42748"/>
<name>A0A6J1LQN5_DROHY</name>
<dbReference type="OrthoDB" id="442921at2759"/>
<feature type="compositionally biased region" description="Basic and acidic residues" evidence="3">
    <location>
        <begin position="64"/>
        <end position="73"/>
    </location>
</feature>
<keyword evidence="5" id="KW-1185">Reference proteome</keyword>
<feature type="region of interest" description="Disordered" evidence="3">
    <location>
        <begin position="43"/>
        <end position="94"/>
    </location>
</feature>
<dbReference type="PANTHER" id="PTHR47187">
    <property type="entry name" value="NFATC2-INTERACTING PROTEIN"/>
    <property type="match status" value="1"/>
</dbReference>
<evidence type="ECO:0000256" key="3">
    <source>
        <dbReference type="SAM" id="MobiDB-lite"/>
    </source>
</evidence>
<feature type="domain" description="Rad60/SUMO-like" evidence="4">
    <location>
        <begin position="346"/>
        <end position="412"/>
    </location>
</feature>
<feature type="compositionally biased region" description="Polar residues" evidence="3">
    <location>
        <begin position="74"/>
        <end position="85"/>
    </location>
</feature>
<comment type="subcellular location">
    <subcellularLocation>
        <location evidence="1">Nucleus</location>
    </subcellularLocation>
</comment>